<evidence type="ECO:0000313" key="8">
    <source>
        <dbReference type="Proteomes" id="UP001629113"/>
    </source>
</evidence>
<sequence>MFRLASLSNVLRARFTQTSSRKLSRCFSSQVPFVLSLEVEDALRTRRPVVALESTIYTHGFPYPENVALALALEAVVYENGGVPATIAVVEGKAHVGLTPDELTRITTSADDPTTMKVSRRDLPYILGLGIAGKKLNGGTTVAGTMILAQAAGIKVFGTGGLGGVHRGGQDSMDISADLTELGRTNVAVVSSGCKSFLDIPRTLEYLETQGAGVFTFADGRTGDIDFPAFWTRDSGIKSPMVVQNERDAAAMIYSQNPFPNPSGLLFANPIPEEFSIPKAKIDIAIEQAVQEAADQGFHGHRNTPFILARIKELTKGNSLPANEALIKSNVARATRIAVEYETLRKQFDGSVGSDVKVSVPGNFITRHISSTPAAKSHQATKVAPVNSPAILELNNTDSTPASVDVVVAGSVAIDLSCNYSSSREGKTKGHEVFPQMHTSNIASMTRSIGGVGHNVALAVHRAGGNLSVRLQTVIADDSPGKLVLEKMASEGLSIAGVRRLPAMDKDGNSLNSTAEYVAVNDAKKDLVIAMADMSILTNVHEDSFINFMAGSPKWVVVDGNWTARTIRHLSTTAKAAGAKVIFEPVSTVKATGLIEPVGRETLHLFPHNKVDMASPNQYELEAMHAAAKKHELFESERWWTIIDSLGIPSTGARDRFVALAGAKLTDMGIPVETIQLLPFIPTLLTKLGSEGVLLTELLKPQDPRLTDPDAAPYILSRCNNGSTEVGGVYMRLFPALKLTTDVVSVNGVGDTFLGVLIAGLAKGLPLDEKLINVAQRGAVLTLGSVEAVSPELSILSDALDALPKLA</sequence>
<organism evidence="7 8">
    <name type="scientific">Phlyctema vagabunda</name>
    <dbReference type="NCBI Taxonomy" id="108571"/>
    <lineage>
        <taxon>Eukaryota</taxon>
        <taxon>Fungi</taxon>
        <taxon>Dikarya</taxon>
        <taxon>Ascomycota</taxon>
        <taxon>Pezizomycotina</taxon>
        <taxon>Leotiomycetes</taxon>
        <taxon>Helotiales</taxon>
        <taxon>Dermateaceae</taxon>
        <taxon>Phlyctema</taxon>
    </lineage>
</organism>
<keyword evidence="3" id="KW-0464">Manganese</keyword>
<gene>
    <name evidence="7" type="ORF">PVAG01_09422</name>
</gene>
<dbReference type="InterPro" id="IPR011611">
    <property type="entry name" value="PfkB_dom"/>
</dbReference>
<protein>
    <submittedName>
        <fullName evidence="7">IdgA domain-containing protein</fullName>
    </submittedName>
</protein>
<dbReference type="Gene3D" id="3.40.1190.20">
    <property type="match status" value="1"/>
</dbReference>
<dbReference type="EMBL" id="JBFCZG010000008">
    <property type="protein sequence ID" value="KAL3419200.1"/>
    <property type="molecule type" value="Genomic_DNA"/>
</dbReference>
<evidence type="ECO:0000256" key="5">
    <source>
        <dbReference type="ARBA" id="ARBA00023295"/>
    </source>
</evidence>
<dbReference type="Pfam" id="PF04227">
    <property type="entry name" value="Indigoidine_A"/>
    <property type="match status" value="1"/>
</dbReference>
<reference evidence="7 8" key="1">
    <citation type="submission" date="2024-06" db="EMBL/GenBank/DDBJ databases">
        <title>Complete genome of Phlyctema vagabunda strain 19-DSS-EL-015.</title>
        <authorList>
            <person name="Fiorenzani C."/>
        </authorList>
    </citation>
    <scope>NUCLEOTIDE SEQUENCE [LARGE SCALE GENOMIC DNA]</scope>
    <source>
        <strain evidence="7 8">19-DSS-EL-015</strain>
    </source>
</reference>
<dbReference type="HAMAP" id="MF_01876">
    <property type="entry name" value="PsiMP_glycosidase"/>
    <property type="match status" value="1"/>
</dbReference>
<comment type="caution">
    <text evidence="7">The sequence shown here is derived from an EMBL/GenBank/DDBJ whole genome shotgun (WGS) entry which is preliminary data.</text>
</comment>
<evidence type="ECO:0000256" key="2">
    <source>
        <dbReference type="ARBA" id="ARBA00022801"/>
    </source>
</evidence>
<keyword evidence="8" id="KW-1185">Reference proteome</keyword>
<evidence type="ECO:0000256" key="3">
    <source>
        <dbReference type="ARBA" id="ARBA00023211"/>
    </source>
</evidence>
<dbReference type="InterPro" id="IPR022830">
    <property type="entry name" value="Indigdn_synthA-like"/>
</dbReference>
<dbReference type="CDD" id="cd01941">
    <property type="entry name" value="YeiC_kinase_like"/>
    <property type="match status" value="1"/>
</dbReference>
<keyword evidence="1" id="KW-0479">Metal-binding</keyword>
<keyword evidence="5" id="KW-0326">Glycosidase</keyword>
<dbReference type="SUPFAM" id="SSF53613">
    <property type="entry name" value="Ribokinase-like"/>
    <property type="match status" value="1"/>
</dbReference>
<evidence type="ECO:0000256" key="4">
    <source>
        <dbReference type="ARBA" id="ARBA00023239"/>
    </source>
</evidence>
<keyword evidence="4" id="KW-0456">Lyase</keyword>
<dbReference type="Gene3D" id="3.40.1790.10">
    <property type="entry name" value="Indigoidine synthase domain"/>
    <property type="match status" value="1"/>
</dbReference>
<evidence type="ECO:0000256" key="1">
    <source>
        <dbReference type="ARBA" id="ARBA00022723"/>
    </source>
</evidence>
<dbReference type="SUPFAM" id="SSF110581">
    <property type="entry name" value="Indigoidine synthase A-like"/>
    <property type="match status" value="1"/>
</dbReference>
<dbReference type="PANTHER" id="PTHR42909">
    <property type="entry name" value="ZGC:136858"/>
    <property type="match status" value="1"/>
</dbReference>
<evidence type="ECO:0000259" key="6">
    <source>
        <dbReference type="Pfam" id="PF00294"/>
    </source>
</evidence>
<dbReference type="Pfam" id="PF00294">
    <property type="entry name" value="PfkB"/>
    <property type="match status" value="1"/>
</dbReference>
<evidence type="ECO:0000313" key="7">
    <source>
        <dbReference type="EMBL" id="KAL3419200.1"/>
    </source>
</evidence>
<proteinExistence type="inferred from homology"/>
<keyword evidence="2" id="KW-0378">Hydrolase</keyword>
<name>A0ABR4P7C7_9HELO</name>
<dbReference type="InterPro" id="IPR007342">
    <property type="entry name" value="PsuG"/>
</dbReference>
<dbReference type="Proteomes" id="UP001629113">
    <property type="component" value="Unassembled WGS sequence"/>
</dbReference>
<dbReference type="InterPro" id="IPR029056">
    <property type="entry name" value="Ribokinase-like"/>
</dbReference>
<dbReference type="PANTHER" id="PTHR42909:SF1">
    <property type="entry name" value="CARBOHYDRATE KINASE PFKB DOMAIN-CONTAINING PROTEIN"/>
    <property type="match status" value="1"/>
</dbReference>
<feature type="domain" description="Carbohydrate kinase PfkB" evidence="6">
    <location>
        <begin position="406"/>
        <end position="628"/>
    </location>
</feature>
<accession>A0ABR4P7C7</accession>